<comment type="caution">
    <text evidence="6">The sequence shown here is derived from an EMBL/GenBank/DDBJ whole genome shotgun (WGS) entry which is preliminary data.</text>
</comment>
<feature type="transmembrane region" description="Helical" evidence="5">
    <location>
        <begin position="16"/>
        <end position="37"/>
    </location>
</feature>
<evidence type="ECO:0000256" key="2">
    <source>
        <dbReference type="ARBA" id="ARBA00022692"/>
    </source>
</evidence>
<evidence type="ECO:0000313" key="6">
    <source>
        <dbReference type="EMBL" id="SIS81074.1"/>
    </source>
</evidence>
<evidence type="ECO:0000256" key="4">
    <source>
        <dbReference type="ARBA" id="ARBA00023136"/>
    </source>
</evidence>
<evidence type="ECO:0000256" key="5">
    <source>
        <dbReference type="SAM" id="Phobius"/>
    </source>
</evidence>
<dbReference type="Proteomes" id="UP000185728">
    <property type="component" value="Unassembled WGS sequence"/>
</dbReference>
<reference evidence="6 7" key="1">
    <citation type="submission" date="2017-01" db="EMBL/GenBank/DDBJ databases">
        <authorList>
            <person name="Varghese N."/>
            <person name="Submissions S."/>
        </authorList>
    </citation>
    <scope>NUCLEOTIDE SEQUENCE [LARGE SCALE GENOMIC DNA]</scope>
    <source>
        <strain evidence="6 7">DSM 2061</strain>
    </source>
</reference>
<sequence length="144" mass="15945">MPTFNTSSILNHFKKISFLQISIAIVYLWFGVLKFFNDVSPAEELAKETITSLTFGLIPPNVSIVLLALLEVGIGTFLLFDLFRKQTVIVTLLHMVCTFSTLLLLNEASFTFSPFAPTLLGQYVIKNLIIVAALVSIYQGAKKA</sequence>
<keyword evidence="4 5" id="KW-0472">Membrane</keyword>
<name>A0ABY1KUM0_9FLAO</name>
<evidence type="ECO:0000256" key="3">
    <source>
        <dbReference type="ARBA" id="ARBA00022989"/>
    </source>
</evidence>
<gene>
    <name evidence="6" type="ORF">SAMN05421766_10481</name>
</gene>
<dbReference type="EMBL" id="FTOB01000004">
    <property type="protein sequence ID" value="SIS81074.1"/>
    <property type="molecule type" value="Genomic_DNA"/>
</dbReference>
<feature type="transmembrane region" description="Helical" evidence="5">
    <location>
        <begin position="57"/>
        <end position="80"/>
    </location>
</feature>
<comment type="subcellular location">
    <subcellularLocation>
        <location evidence="1">Membrane</location>
        <topology evidence="1">Multi-pass membrane protein</topology>
    </subcellularLocation>
</comment>
<keyword evidence="3 5" id="KW-1133">Transmembrane helix</keyword>
<organism evidence="6 7">
    <name type="scientific">Zobellia uliginosa</name>
    <dbReference type="NCBI Taxonomy" id="143224"/>
    <lineage>
        <taxon>Bacteria</taxon>
        <taxon>Pseudomonadati</taxon>
        <taxon>Bacteroidota</taxon>
        <taxon>Flavobacteriia</taxon>
        <taxon>Flavobacteriales</taxon>
        <taxon>Flavobacteriaceae</taxon>
        <taxon>Zobellia</taxon>
    </lineage>
</organism>
<keyword evidence="2 5" id="KW-0812">Transmembrane</keyword>
<dbReference type="InterPro" id="IPR032808">
    <property type="entry name" value="DoxX"/>
</dbReference>
<protein>
    <submittedName>
        <fullName evidence="6">DoxX protein</fullName>
    </submittedName>
</protein>
<feature type="transmembrane region" description="Helical" evidence="5">
    <location>
        <begin position="87"/>
        <end position="105"/>
    </location>
</feature>
<proteinExistence type="predicted"/>
<feature type="transmembrane region" description="Helical" evidence="5">
    <location>
        <begin position="120"/>
        <end position="138"/>
    </location>
</feature>
<evidence type="ECO:0000313" key="7">
    <source>
        <dbReference type="Proteomes" id="UP000185728"/>
    </source>
</evidence>
<keyword evidence="7" id="KW-1185">Reference proteome</keyword>
<accession>A0ABY1KUM0</accession>
<evidence type="ECO:0000256" key="1">
    <source>
        <dbReference type="ARBA" id="ARBA00004141"/>
    </source>
</evidence>
<dbReference type="RefSeq" id="WP_076455660.1">
    <property type="nucleotide sequence ID" value="NZ_FTOB01000004.1"/>
</dbReference>
<dbReference type="Pfam" id="PF07681">
    <property type="entry name" value="DoxX"/>
    <property type="match status" value="1"/>
</dbReference>